<dbReference type="InterPro" id="IPR029033">
    <property type="entry name" value="His_PPase_superfam"/>
</dbReference>
<dbReference type="EMBL" id="QWEA01000029">
    <property type="protein sequence ID" value="RIJ44675.1"/>
    <property type="molecule type" value="Genomic_DNA"/>
</dbReference>
<dbReference type="KEGG" id="cmh:VO01_12850"/>
<dbReference type="InterPro" id="IPR020476">
    <property type="entry name" value="Nudix_hydrolase"/>
</dbReference>
<dbReference type="Pfam" id="PF00300">
    <property type="entry name" value="His_Phos_1"/>
    <property type="match status" value="1"/>
</dbReference>
<dbReference type="InterPro" id="IPR000086">
    <property type="entry name" value="NUDIX_hydrolase_dom"/>
</dbReference>
<dbReference type="InterPro" id="IPR020084">
    <property type="entry name" value="NUDIX_hydrolase_CS"/>
</dbReference>
<reference evidence="5 7" key="1">
    <citation type="journal article" date="2015" name="Genome Announc.">
        <title>Complete Genome Sequence of Clavibacter michiganensis subsp. insidiosus R1-1 Using PacBio Single-Molecule Real-Time Technology.</title>
        <authorList>
            <person name="Lu Y."/>
            <person name="Samac D.A."/>
            <person name="Glazebrook J."/>
            <person name="Ishimaru C.A."/>
        </authorList>
    </citation>
    <scope>NUCLEOTIDE SEQUENCE [LARGE SCALE GENOMIC DNA]</scope>
    <source>
        <strain evidence="5 7">R1-1</strain>
    </source>
</reference>
<evidence type="ECO:0000313" key="5">
    <source>
        <dbReference type="EMBL" id="AJW79896.1"/>
    </source>
</evidence>
<dbReference type="OrthoDB" id="4287477at2"/>
<dbReference type="Gene3D" id="3.40.50.1240">
    <property type="entry name" value="Phosphoglycerate mutase-like"/>
    <property type="match status" value="1"/>
</dbReference>
<dbReference type="HOGENOM" id="CLU_048989_0_0_11"/>
<dbReference type="CDD" id="cd03673">
    <property type="entry name" value="NUDIX_Ap6A_hydrolase"/>
    <property type="match status" value="1"/>
</dbReference>
<dbReference type="SUPFAM" id="SSF55811">
    <property type="entry name" value="Nudix"/>
    <property type="match status" value="1"/>
</dbReference>
<comment type="similarity">
    <text evidence="1 3">Belongs to the Nudix hydrolase family.</text>
</comment>
<dbReference type="RefSeq" id="WP_045529492.1">
    <property type="nucleotide sequence ID" value="NZ_CP011043.1"/>
</dbReference>
<reference evidence="6 8" key="2">
    <citation type="submission" date="2018-08" db="EMBL/GenBank/DDBJ databases">
        <title>Genome Sequence of Clavibacter michiganensis Subspecies type strains, and the Atypical Peach-Colored Strains Isolated from Tomato.</title>
        <authorList>
            <person name="Osdaghi E."/>
            <person name="Portier P."/>
            <person name="Briand M."/>
            <person name="Jacques M.-A."/>
        </authorList>
    </citation>
    <scope>NUCLEOTIDE SEQUENCE [LARGE SCALE GENOMIC DNA]</scope>
    <source>
        <strain evidence="6 8">CFBP 6488</strain>
    </source>
</reference>
<dbReference type="EMBL" id="CP011043">
    <property type="protein sequence ID" value="AJW79896.1"/>
    <property type="molecule type" value="Genomic_DNA"/>
</dbReference>
<evidence type="ECO:0000256" key="3">
    <source>
        <dbReference type="RuleBase" id="RU003476"/>
    </source>
</evidence>
<dbReference type="Pfam" id="PF00293">
    <property type="entry name" value="NUDIX"/>
    <property type="match status" value="1"/>
</dbReference>
<dbReference type="InterPro" id="IPR051325">
    <property type="entry name" value="Nudix_hydrolase_domain"/>
</dbReference>
<dbReference type="PROSITE" id="PS00893">
    <property type="entry name" value="NUDIX_BOX"/>
    <property type="match status" value="1"/>
</dbReference>
<gene>
    <name evidence="6" type="ORF">DZF93_01945</name>
    <name evidence="5" type="ORF">VO01_12850</name>
</gene>
<dbReference type="PANTHER" id="PTHR21340:SF0">
    <property type="entry name" value="BIS(5'-NUCLEOSYL)-TETRAPHOSPHATASE [ASYMMETRICAL]"/>
    <property type="match status" value="1"/>
</dbReference>
<dbReference type="PRINTS" id="PR00502">
    <property type="entry name" value="NUDIXFAMILY"/>
</dbReference>
<feature type="domain" description="Nudix hydrolase" evidence="4">
    <location>
        <begin position="8"/>
        <end position="139"/>
    </location>
</feature>
<evidence type="ECO:0000313" key="8">
    <source>
        <dbReference type="Proteomes" id="UP000266634"/>
    </source>
</evidence>
<sequence>MGDVPPSPSVFAAGAVVWRVVDRRIRVLIIHRTRRRDTSLPKGKVDPGETLPQTAVREVHEETGLRVALGVPLGAIEYGISGGRRKSVSYWAAEATDAMVEAGRFEPDDEVESVEWVSIPNARKRLDYPGEVQILDLFAGLVETGSHRSFALIALRHGHAVQPYEWDGADAGRPLSARGRDEARSIVPTLLAFGPQVVTSSTAERCLQTVAPLAETLGRRVKEDAGISQDAYETDGGSVRETVAKRVRKARSAVLCSHSPVLPEILHEIALATETPRASRMPRAGMLSPAEFSVVHLSASDPEAGILAVETYGPSA</sequence>
<dbReference type="PANTHER" id="PTHR21340">
    <property type="entry name" value="DIADENOSINE 5,5-P1,P4-TETRAPHOSPHATE PYROPHOSPHOHYDROLASE MUTT"/>
    <property type="match status" value="1"/>
</dbReference>
<dbReference type="Gene3D" id="3.90.79.10">
    <property type="entry name" value="Nucleoside Triphosphate Pyrophosphohydrolase"/>
    <property type="match status" value="1"/>
</dbReference>
<dbReference type="AlphaFoldDB" id="A0A0D5CJT9"/>
<dbReference type="GO" id="GO:0006754">
    <property type="term" value="P:ATP biosynthetic process"/>
    <property type="evidence" value="ECO:0007669"/>
    <property type="project" value="TreeGrafter"/>
</dbReference>
<evidence type="ECO:0000256" key="1">
    <source>
        <dbReference type="ARBA" id="ARBA00005582"/>
    </source>
</evidence>
<protein>
    <submittedName>
        <fullName evidence="5">DNA mismatch repair protein MutT</fullName>
    </submittedName>
    <submittedName>
        <fullName evidence="6">NUDIX hydrolase</fullName>
    </submittedName>
</protein>
<name>A0A0D5CJT9_9MICO</name>
<keyword evidence="2 3" id="KW-0378">Hydrolase</keyword>
<dbReference type="SUPFAM" id="SSF53254">
    <property type="entry name" value="Phosphoglycerate mutase-like"/>
    <property type="match status" value="1"/>
</dbReference>
<organism evidence="5 7">
    <name type="scientific">Clavibacter michiganensis subsp. insidiosus</name>
    <dbReference type="NCBI Taxonomy" id="33014"/>
    <lineage>
        <taxon>Bacteria</taxon>
        <taxon>Bacillati</taxon>
        <taxon>Actinomycetota</taxon>
        <taxon>Actinomycetes</taxon>
        <taxon>Micrococcales</taxon>
        <taxon>Microbacteriaceae</taxon>
        <taxon>Clavibacter</taxon>
    </lineage>
</organism>
<dbReference type="Proteomes" id="UP000266634">
    <property type="component" value="Unassembled WGS sequence"/>
</dbReference>
<dbReference type="GO" id="GO:0006167">
    <property type="term" value="P:AMP biosynthetic process"/>
    <property type="evidence" value="ECO:0007669"/>
    <property type="project" value="TreeGrafter"/>
</dbReference>
<evidence type="ECO:0000313" key="7">
    <source>
        <dbReference type="Proteomes" id="UP000032604"/>
    </source>
</evidence>
<accession>A0A0D5CJT9</accession>
<proteinExistence type="inferred from homology"/>
<dbReference type="InterPro" id="IPR015797">
    <property type="entry name" value="NUDIX_hydrolase-like_dom_sf"/>
</dbReference>
<evidence type="ECO:0000256" key="2">
    <source>
        <dbReference type="ARBA" id="ARBA00022801"/>
    </source>
</evidence>
<dbReference type="GO" id="GO:0004081">
    <property type="term" value="F:bis(5'-nucleosyl)-tetraphosphatase (asymmetrical) activity"/>
    <property type="evidence" value="ECO:0007669"/>
    <property type="project" value="TreeGrafter"/>
</dbReference>
<evidence type="ECO:0000313" key="6">
    <source>
        <dbReference type="EMBL" id="RIJ44675.1"/>
    </source>
</evidence>
<dbReference type="CDD" id="cd07040">
    <property type="entry name" value="HP"/>
    <property type="match status" value="1"/>
</dbReference>
<evidence type="ECO:0000259" key="4">
    <source>
        <dbReference type="PROSITE" id="PS51462"/>
    </source>
</evidence>
<dbReference type="PROSITE" id="PS51462">
    <property type="entry name" value="NUDIX"/>
    <property type="match status" value="1"/>
</dbReference>
<dbReference type="InterPro" id="IPR013078">
    <property type="entry name" value="His_Pase_superF_clade-1"/>
</dbReference>
<dbReference type="PATRIC" id="fig|33014.5.peg.2646"/>
<dbReference type="SMART" id="SM00855">
    <property type="entry name" value="PGAM"/>
    <property type="match status" value="1"/>
</dbReference>
<dbReference type="Proteomes" id="UP000032604">
    <property type="component" value="Chromosome"/>
</dbReference>